<dbReference type="InterPro" id="IPR016024">
    <property type="entry name" value="ARM-type_fold"/>
</dbReference>
<feature type="domain" description="TTI1 C-terminal TPR" evidence="3">
    <location>
        <begin position="792"/>
        <end position="976"/>
    </location>
</feature>
<sequence length="1027" mass="114544">MDTETRVARNELFLELKPICIKVSQLVLVGKEGSNNHKELIESVNGLLDLLQRKCRRVDGVFDEKLADYVFFPLAQLLRKKQTFTDRLTESIIRCLTVLLEYGWRGGIPLELGKQLLMLLTIVIDGVPGSDRTVPPAEELIVESYRALAVLFRDLRNTTSGATTLVETDTAPALAHCVTVILDGITNGASADVQQRALEALDAVWVCIKDPAALSSFLPGITSALTKSLTPNTAARKSRRTIILAVRVLENVLVSMLGDIQTRAYSAMEEESSALPIDNKEERPLTRSWLKVTTAQVKLALSNVMRLRTHEASDVRSALNRLCLVLLDECHDSLSESASILVETAMVLVGTDLDKRDSRTNSDLKSLAIVYPGVGQLIKVTIYNWIISLPRMMQANDETAKQNLLHHISGSLELLTSLNLDSSILEEALADSLREGVVVTLKTIPPRKALQETTLVSDHHTLVKMESDAPVTAQFDTIIMRRESQKQTRKEFITLLSKFDRKMQLGIAGRMLDYIHNSSGPDRVSALWLCSELMRSMASTSEELDEFIEPSVISTDNEEALSQELFSYSVSIISALEDTNLEWHLQAIALEVVAGTAQRLKLRFKTELVDVLYPVAQLLGSSYLSVRDHAITCLNIISICCGYNSTSELIIDNSDYMVNSISLKLNTFDISPQAPQVLAMLIRLTGPFLLLYLDDVVGSIFAALDNFHGYPQLVDSLFSVLGEVVESGSRSSLVSSEATKVIEDRKPPLITPNVGVIVDIINKKASRNTPDDSRYTGSFPKLPWKDAEMLLDKRDEYEDQEAEDETRQNFNSGEIQNPPPSKVYSMLESITRLSQHYLTNKSPILRARLLHLISTSCDSMRKNEDRFLPLINDIWPVVIGRVYDEEPFVAIAGAEAVAEICKCAGDFMSTRIQVEWPDLMKLAARLKSSVLVEKKAGGTRGIYSQNYQIWESVVKLMTFIVRYVKISDDTFDEILGLLEFIIPTRSDVQDALSLWNADAVWLSQYLQGQINFRMDCPALEGCQFLKI</sequence>
<gene>
    <name evidence="4" type="ORF">B7463_g7179</name>
</gene>
<evidence type="ECO:0000256" key="1">
    <source>
        <dbReference type="SAM" id="MobiDB-lite"/>
    </source>
</evidence>
<dbReference type="OrthoDB" id="49511at2759"/>
<dbReference type="OMA" id="PHPKKPW"/>
<dbReference type="PANTHER" id="PTHR18460:SF3">
    <property type="entry name" value="TELO2-INTERACTING PROTEIN 1 HOMOLOG"/>
    <property type="match status" value="1"/>
</dbReference>
<dbReference type="GO" id="GO:0005737">
    <property type="term" value="C:cytoplasm"/>
    <property type="evidence" value="ECO:0007669"/>
    <property type="project" value="TreeGrafter"/>
</dbReference>
<evidence type="ECO:0000259" key="3">
    <source>
        <dbReference type="Pfam" id="PF24181"/>
    </source>
</evidence>
<dbReference type="InterPro" id="IPR057566">
    <property type="entry name" value="TPR_TTI1_N"/>
</dbReference>
<comment type="caution">
    <text evidence="4">The sequence shown here is derived from an EMBL/GenBank/DDBJ whole genome shotgun (WGS) entry which is preliminary data.</text>
</comment>
<dbReference type="InterPro" id="IPR049362">
    <property type="entry name" value="TTI1_rpt"/>
</dbReference>
<dbReference type="STRING" id="5539.A0A3E2H7K1"/>
<accession>A0A3E2H7K1</accession>
<feature type="region of interest" description="Disordered" evidence="1">
    <location>
        <begin position="796"/>
        <end position="819"/>
    </location>
</feature>
<reference evidence="4 5" key="1">
    <citation type="submission" date="2018-05" db="EMBL/GenBank/DDBJ databases">
        <title>Draft genome sequence of Scytalidium lignicola DSM 105466, a ubiquitous saprotrophic fungus.</title>
        <authorList>
            <person name="Buettner E."/>
            <person name="Gebauer A.M."/>
            <person name="Hofrichter M."/>
            <person name="Liers C."/>
            <person name="Kellner H."/>
        </authorList>
    </citation>
    <scope>NUCLEOTIDE SEQUENCE [LARGE SCALE GENOMIC DNA]</scope>
    <source>
        <strain evidence="4 5">DSM 105466</strain>
    </source>
</reference>
<dbReference type="Pfam" id="PF24181">
    <property type="entry name" value="TPR_TTI1_C"/>
    <property type="match status" value="1"/>
</dbReference>
<dbReference type="Gene3D" id="1.25.10.10">
    <property type="entry name" value="Leucine-rich Repeat Variant"/>
    <property type="match status" value="1"/>
</dbReference>
<dbReference type="EMBL" id="NCSJ02000137">
    <property type="protein sequence ID" value="RFU29162.1"/>
    <property type="molecule type" value="Genomic_DNA"/>
</dbReference>
<dbReference type="Proteomes" id="UP000258309">
    <property type="component" value="Unassembled WGS sequence"/>
</dbReference>
<feature type="domain" description="TTI1 N-terminal TPR" evidence="2">
    <location>
        <begin position="13"/>
        <end position="351"/>
    </location>
</feature>
<dbReference type="PIRSF" id="PIRSF005250">
    <property type="entry name" value="UCP005250"/>
    <property type="match status" value="1"/>
</dbReference>
<evidence type="ECO:0000259" key="2">
    <source>
        <dbReference type="Pfam" id="PF24173"/>
    </source>
</evidence>
<evidence type="ECO:0000313" key="5">
    <source>
        <dbReference type="Proteomes" id="UP000258309"/>
    </source>
</evidence>
<proteinExistence type="predicted"/>
<feature type="non-terminal residue" evidence="4">
    <location>
        <position position="1"/>
    </location>
</feature>
<dbReference type="SUPFAM" id="SSF48371">
    <property type="entry name" value="ARM repeat"/>
    <property type="match status" value="1"/>
</dbReference>
<name>A0A3E2H7K1_SCYLI</name>
<dbReference type="InterPro" id="IPR016441">
    <property type="entry name" value="Tti1"/>
</dbReference>
<dbReference type="InterPro" id="IPR052587">
    <property type="entry name" value="TELO2-interacting_protein_1"/>
</dbReference>
<evidence type="ECO:0000313" key="4">
    <source>
        <dbReference type="EMBL" id="RFU29162.1"/>
    </source>
</evidence>
<evidence type="ECO:0008006" key="6">
    <source>
        <dbReference type="Google" id="ProtNLM"/>
    </source>
</evidence>
<dbReference type="InterPro" id="IPR057567">
    <property type="entry name" value="TPR_TTI1_C"/>
</dbReference>
<protein>
    <recommendedName>
        <fullName evidence="6">TEL2-interacting protein 1</fullName>
    </recommendedName>
</protein>
<dbReference type="InterPro" id="IPR011989">
    <property type="entry name" value="ARM-like"/>
</dbReference>
<organism evidence="4 5">
    <name type="scientific">Scytalidium lignicola</name>
    <name type="common">Hyphomycete</name>
    <dbReference type="NCBI Taxonomy" id="5539"/>
    <lineage>
        <taxon>Eukaryota</taxon>
        <taxon>Fungi</taxon>
        <taxon>Dikarya</taxon>
        <taxon>Ascomycota</taxon>
        <taxon>Pezizomycotina</taxon>
        <taxon>Leotiomycetes</taxon>
        <taxon>Leotiomycetes incertae sedis</taxon>
        <taxon>Scytalidium</taxon>
    </lineage>
</organism>
<dbReference type="Pfam" id="PF21547">
    <property type="entry name" value="TTI1"/>
    <property type="match status" value="1"/>
</dbReference>
<feature type="non-terminal residue" evidence="4">
    <location>
        <position position="1027"/>
    </location>
</feature>
<keyword evidence="5" id="KW-1185">Reference proteome</keyword>
<dbReference type="Pfam" id="PF24173">
    <property type="entry name" value="TPR_TTI1_N"/>
    <property type="match status" value="1"/>
</dbReference>
<dbReference type="PANTHER" id="PTHR18460">
    <property type="entry name" value="TEL2 INTERACTING PROTEIN 1 TTI1 FAMILY MEMBER"/>
    <property type="match status" value="1"/>
</dbReference>
<dbReference type="AlphaFoldDB" id="A0A3E2H7K1"/>